<keyword evidence="2" id="KW-1185">Reference proteome</keyword>
<protein>
    <submittedName>
        <fullName evidence="1">Uncharacterized protein</fullName>
    </submittedName>
</protein>
<evidence type="ECO:0000313" key="1">
    <source>
        <dbReference type="EMBL" id="GBP36005.1"/>
    </source>
</evidence>
<comment type="caution">
    <text evidence="1">The sequence shown here is derived from an EMBL/GenBank/DDBJ whole genome shotgun (WGS) entry which is preliminary data.</text>
</comment>
<proteinExistence type="predicted"/>
<evidence type="ECO:0000313" key="2">
    <source>
        <dbReference type="Proteomes" id="UP000299102"/>
    </source>
</evidence>
<accession>A0A4C1VEE5</accession>
<dbReference type="AlphaFoldDB" id="A0A4C1VEE5"/>
<dbReference type="Proteomes" id="UP000299102">
    <property type="component" value="Unassembled WGS sequence"/>
</dbReference>
<organism evidence="1 2">
    <name type="scientific">Eumeta variegata</name>
    <name type="common">Bagworm moth</name>
    <name type="synonym">Eumeta japonica</name>
    <dbReference type="NCBI Taxonomy" id="151549"/>
    <lineage>
        <taxon>Eukaryota</taxon>
        <taxon>Metazoa</taxon>
        <taxon>Ecdysozoa</taxon>
        <taxon>Arthropoda</taxon>
        <taxon>Hexapoda</taxon>
        <taxon>Insecta</taxon>
        <taxon>Pterygota</taxon>
        <taxon>Neoptera</taxon>
        <taxon>Endopterygota</taxon>
        <taxon>Lepidoptera</taxon>
        <taxon>Glossata</taxon>
        <taxon>Ditrysia</taxon>
        <taxon>Tineoidea</taxon>
        <taxon>Psychidae</taxon>
        <taxon>Oiketicinae</taxon>
        <taxon>Eumeta</taxon>
    </lineage>
</organism>
<reference evidence="1 2" key="1">
    <citation type="journal article" date="2019" name="Commun. Biol.">
        <title>The bagworm genome reveals a unique fibroin gene that provides high tensile strength.</title>
        <authorList>
            <person name="Kono N."/>
            <person name="Nakamura H."/>
            <person name="Ohtoshi R."/>
            <person name="Tomita M."/>
            <person name="Numata K."/>
            <person name="Arakawa K."/>
        </authorList>
    </citation>
    <scope>NUCLEOTIDE SEQUENCE [LARGE SCALE GENOMIC DNA]</scope>
</reference>
<dbReference type="EMBL" id="BGZK01000313">
    <property type="protein sequence ID" value="GBP36005.1"/>
    <property type="molecule type" value="Genomic_DNA"/>
</dbReference>
<name>A0A4C1VEE5_EUMVA</name>
<gene>
    <name evidence="1" type="ORF">EVAR_29132_1</name>
</gene>
<sequence length="75" mass="8326">MLARGPRDEDMLGTKTETGRVGVARSTVVTHRVRVHNKASVGTTVIRRAYRPAPYVCMRIDAARLFGADNTLDNR</sequence>